<dbReference type="PROSITE" id="PS01124">
    <property type="entry name" value="HTH_ARAC_FAMILY_2"/>
    <property type="match status" value="1"/>
</dbReference>
<keyword evidence="5" id="KW-1185">Reference proteome</keyword>
<evidence type="ECO:0000259" key="3">
    <source>
        <dbReference type="PROSITE" id="PS01124"/>
    </source>
</evidence>
<name>A0A2U2DNP0_9HYPH</name>
<sequence>MMLLTVRDASMLGEKLLERSSTADRSSGLEIERKRSIALVIGREPSLHTVFLSIEPFRAANRVSEEALFSIDFLPADAGIPPTSMDIALPATGSFDDGRKYDLIFLLVTYDVAEAAKARLFRWLRRQAAAGAHLCGTDAGPLLLAEAGLLDGYTATCHWTGMASLREFSAPSRVVEQLYVIDRNRSTCAGQAASLDHSMTMLRLICGDALYNLVCNELIYAAPRPAEVRQREIVNGQPFMVNPVLSRAQRIMQETVEEPLEMEAVAERCGVSVRELQYLFKRHLNTSPKKIYMGLRLQHAKELLLYSSMSIRETGLACGFATPSAYYRAFCAVYRKSPQEYRKDFAKKSTMYGRNLY</sequence>
<dbReference type="SMART" id="SM00342">
    <property type="entry name" value="HTH_ARAC"/>
    <property type="match status" value="1"/>
</dbReference>
<dbReference type="CDD" id="cd03136">
    <property type="entry name" value="GATase1_AraC_ArgR_like"/>
    <property type="match status" value="1"/>
</dbReference>
<dbReference type="InterPro" id="IPR029062">
    <property type="entry name" value="Class_I_gatase-like"/>
</dbReference>
<dbReference type="AlphaFoldDB" id="A0A2U2DNP0"/>
<dbReference type="SUPFAM" id="SSF52317">
    <property type="entry name" value="Class I glutamine amidotransferase-like"/>
    <property type="match status" value="1"/>
</dbReference>
<evidence type="ECO:0000256" key="2">
    <source>
        <dbReference type="ARBA" id="ARBA00023163"/>
    </source>
</evidence>
<dbReference type="OrthoDB" id="9793400at2"/>
<feature type="domain" description="HTH araC/xylS-type" evidence="3">
    <location>
        <begin position="246"/>
        <end position="344"/>
    </location>
</feature>
<keyword evidence="1" id="KW-0805">Transcription regulation</keyword>
<reference evidence="4 5" key="1">
    <citation type="submission" date="2018-05" db="EMBL/GenBank/DDBJ databases">
        <title>The draft genome of strain NS-104.</title>
        <authorList>
            <person name="Hang P."/>
            <person name="Jiang J."/>
        </authorList>
    </citation>
    <scope>NUCLEOTIDE SEQUENCE [LARGE SCALE GENOMIC DNA]</scope>
    <source>
        <strain evidence="4 5">NS-104</strain>
    </source>
</reference>
<dbReference type="InterPro" id="IPR018060">
    <property type="entry name" value="HTH_AraC"/>
</dbReference>
<evidence type="ECO:0000313" key="5">
    <source>
        <dbReference type="Proteomes" id="UP000245252"/>
    </source>
</evidence>
<dbReference type="SUPFAM" id="SSF46689">
    <property type="entry name" value="Homeodomain-like"/>
    <property type="match status" value="2"/>
</dbReference>
<gene>
    <name evidence="4" type="ORF">DEM27_18485</name>
</gene>
<dbReference type="Proteomes" id="UP000245252">
    <property type="component" value="Unassembled WGS sequence"/>
</dbReference>
<dbReference type="Gene3D" id="3.40.50.880">
    <property type="match status" value="1"/>
</dbReference>
<dbReference type="Gene3D" id="1.10.10.60">
    <property type="entry name" value="Homeodomain-like"/>
    <property type="match status" value="2"/>
</dbReference>
<dbReference type="Pfam" id="PF12833">
    <property type="entry name" value="HTH_18"/>
    <property type="match status" value="1"/>
</dbReference>
<evidence type="ECO:0000256" key="1">
    <source>
        <dbReference type="ARBA" id="ARBA00023015"/>
    </source>
</evidence>
<proteinExistence type="predicted"/>
<dbReference type="InterPro" id="IPR009057">
    <property type="entry name" value="Homeodomain-like_sf"/>
</dbReference>
<dbReference type="InterPro" id="IPR052158">
    <property type="entry name" value="INH-QAR"/>
</dbReference>
<accession>A0A2U2DNP0</accession>
<keyword evidence="2" id="KW-0804">Transcription</keyword>
<dbReference type="PANTHER" id="PTHR43130:SF3">
    <property type="entry name" value="HTH-TYPE TRANSCRIPTIONAL REGULATOR RV1931C"/>
    <property type="match status" value="1"/>
</dbReference>
<evidence type="ECO:0000313" key="4">
    <source>
        <dbReference type="EMBL" id="PWE54925.1"/>
    </source>
</evidence>
<dbReference type="PANTHER" id="PTHR43130">
    <property type="entry name" value="ARAC-FAMILY TRANSCRIPTIONAL REGULATOR"/>
    <property type="match status" value="1"/>
</dbReference>
<dbReference type="GO" id="GO:0043565">
    <property type="term" value="F:sequence-specific DNA binding"/>
    <property type="evidence" value="ECO:0007669"/>
    <property type="project" value="InterPro"/>
</dbReference>
<comment type="caution">
    <text evidence="4">The sequence shown here is derived from an EMBL/GenBank/DDBJ whole genome shotgun (WGS) entry which is preliminary data.</text>
</comment>
<organism evidence="4 5">
    <name type="scientific">Metarhizobium album</name>
    <dbReference type="NCBI Taxonomy" id="2182425"/>
    <lineage>
        <taxon>Bacteria</taxon>
        <taxon>Pseudomonadati</taxon>
        <taxon>Pseudomonadota</taxon>
        <taxon>Alphaproteobacteria</taxon>
        <taxon>Hyphomicrobiales</taxon>
        <taxon>Rhizobiaceae</taxon>
        <taxon>Metarhizobium</taxon>
    </lineage>
</organism>
<protein>
    <recommendedName>
        <fullName evidence="3">HTH araC/xylS-type domain-containing protein</fullName>
    </recommendedName>
</protein>
<dbReference type="GO" id="GO:0003700">
    <property type="term" value="F:DNA-binding transcription factor activity"/>
    <property type="evidence" value="ECO:0007669"/>
    <property type="project" value="InterPro"/>
</dbReference>
<dbReference type="EMBL" id="QFBC01000008">
    <property type="protein sequence ID" value="PWE54925.1"/>
    <property type="molecule type" value="Genomic_DNA"/>
</dbReference>